<dbReference type="Proteomes" id="UP000800040">
    <property type="component" value="Unassembled WGS sequence"/>
</dbReference>
<sequence length="73" mass="8281">MQPTANPRKELSCKSSYEPPTHPYPSHSAGLLQTDPQTRRRQPTYAKLPRGIQRLPTRTNIHQNGNVESTDTQ</sequence>
<evidence type="ECO:0000256" key="1">
    <source>
        <dbReference type="SAM" id="MobiDB-lite"/>
    </source>
</evidence>
<evidence type="ECO:0000313" key="2">
    <source>
        <dbReference type="EMBL" id="KAF1838770.1"/>
    </source>
</evidence>
<name>A0A6A5KRK2_9PLEO</name>
<proteinExistence type="predicted"/>
<organism evidence="2 3">
    <name type="scientific">Decorospora gaudefroyi</name>
    <dbReference type="NCBI Taxonomy" id="184978"/>
    <lineage>
        <taxon>Eukaryota</taxon>
        <taxon>Fungi</taxon>
        <taxon>Dikarya</taxon>
        <taxon>Ascomycota</taxon>
        <taxon>Pezizomycotina</taxon>
        <taxon>Dothideomycetes</taxon>
        <taxon>Pleosporomycetidae</taxon>
        <taxon>Pleosporales</taxon>
        <taxon>Pleosporineae</taxon>
        <taxon>Pleosporaceae</taxon>
        <taxon>Decorospora</taxon>
    </lineage>
</organism>
<feature type="compositionally biased region" description="Polar residues" evidence="1">
    <location>
        <begin position="56"/>
        <end position="73"/>
    </location>
</feature>
<protein>
    <submittedName>
        <fullName evidence="2">Uncharacterized protein</fullName>
    </submittedName>
</protein>
<reference evidence="2" key="1">
    <citation type="submission" date="2020-01" db="EMBL/GenBank/DDBJ databases">
        <authorList>
            <consortium name="DOE Joint Genome Institute"/>
            <person name="Haridas S."/>
            <person name="Albert R."/>
            <person name="Binder M."/>
            <person name="Bloem J."/>
            <person name="Labutti K."/>
            <person name="Salamov A."/>
            <person name="Andreopoulos B."/>
            <person name="Baker S.E."/>
            <person name="Barry K."/>
            <person name="Bills G."/>
            <person name="Bluhm B.H."/>
            <person name="Cannon C."/>
            <person name="Castanera R."/>
            <person name="Culley D.E."/>
            <person name="Daum C."/>
            <person name="Ezra D."/>
            <person name="Gonzalez J.B."/>
            <person name="Henrissat B."/>
            <person name="Kuo A."/>
            <person name="Liang C."/>
            <person name="Lipzen A."/>
            <person name="Lutzoni F."/>
            <person name="Magnuson J."/>
            <person name="Mondo S."/>
            <person name="Nolan M."/>
            <person name="Ohm R."/>
            <person name="Pangilinan J."/>
            <person name="Park H.-J."/>
            <person name="Ramirez L."/>
            <person name="Alfaro M."/>
            <person name="Sun H."/>
            <person name="Tritt A."/>
            <person name="Yoshinaga Y."/>
            <person name="Zwiers L.-H."/>
            <person name="Turgeon B.G."/>
            <person name="Goodwin S.B."/>
            <person name="Spatafora J.W."/>
            <person name="Crous P.W."/>
            <person name="Grigoriev I.V."/>
        </authorList>
    </citation>
    <scope>NUCLEOTIDE SEQUENCE</scope>
    <source>
        <strain evidence="2">P77</strain>
    </source>
</reference>
<keyword evidence="3" id="KW-1185">Reference proteome</keyword>
<dbReference type="AlphaFoldDB" id="A0A6A5KRK2"/>
<dbReference type="EMBL" id="ML975249">
    <property type="protein sequence ID" value="KAF1838770.1"/>
    <property type="molecule type" value="Genomic_DNA"/>
</dbReference>
<evidence type="ECO:0000313" key="3">
    <source>
        <dbReference type="Proteomes" id="UP000800040"/>
    </source>
</evidence>
<feature type="region of interest" description="Disordered" evidence="1">
    <location>
        <begin position="1"/>
        <end position="73"/>
    </location>
</feature>
<gene>
    <name evidence="2" type="ORF">BDW02DRAFT_564625</name>
</gene>
<accession>A0A6A5KRK2</accession>